<dbReference type="Pfam" id="PF00650">
    <property type="entry name" value="CRAL_TRIO"/>
    <property type="match status" value="1"/>
</dbReference>
<feature type="region of interest" description="Disordered" evidence="1">
    <location>
        <begin position="1"/>
        <end position="25"/>
    </location>
</feature>
<dbReference type="SMART" id="SM01100">
    <property type="entry name" value="CRAL_TRIO_N"/>
    <property type="match status" value="1"/>
</dbReference>
<dbReference type="InterPro" id="IPR011074">
    <property type="entry name" value="CRAL/TRIO_N_dom"/>
</dbReference>
<dbReference type="InterPro" id="IPR001251">
    <property type="entry name" value="CRAL-TRIO_dom"/>
</dbReference>
<dbReference type="PROSITE" id="PS50191">
    <property type="entry name" value="CRAL_TRIO"/>
    <property type="match status" value="1"/>
</dbReference>
<dbReference type="CDD" id="cd00170">
    <property type="entry name" value="SEC14"/>
    <property type="match status" value="1"/>
</dbReference>
<evidence type="ECO:0000256" key="1">
    <source>
        <dbReference type="SAM" id="MobiDB-lite"/>
    </source>
</evidence>
<dbReference type="Gene3D" id="3.40.525.10">
    <property type="entry name" value="CRAL-TRIO lipid binding domain"/>
    <property type="match status" value="1"/>
</dbReference>
<dbReference type="InterPro" id="IPR036865">
    <property type="entry name" value="CRAL-TRIO_dom_sf"/>
</dbReference>
<gene>
    <name evidence="3" type="ORF">CASFOL_000889</name>
</gene>
<dbReference type="PANTHER" id="PTHR46277:SF19">
    <property type="entry name" value="RANDOM SLUG PROTEIN 5-LIKE"/>
    <property type="match status" value="1"/>
</dbReference>
<dbReference type="InterPro" id="IPR036273">
    <property type="entry name" value="CRAL/TRIO_N_dom_sf"/>
</dbReference>
<organism evidence="3 4">
    <name type="scientific">Castilleja foliolosa</name>
    <dbReference type="NCBI Taxonomy" id="1961234"/>
    <lineage>
        <taxon>Eukaryota</taxon>
        <taxon>Viridiplantae</taxon>
        <taxon>Streptophyta</taxon>
        <taxon>Embryophyta</taxon>
        <taxon>Tracheophyta</taxon>
        <taxon>Spermatophyta</taxon>
        <taxon>Magnoliopsida</taxon>
        <taxon>eudicotyledons</taxon>
        <taxon>Gunneridae</taxon>
        <taxon>Pentapetalae</taxon>
        <taxon>asterids</taxon>
        <taxon>lamiids</taxon>
        <taxon>Lamiales</taxon>
        <taxon>Orobanchaceae</taxon>
        <taxon>Pedicularideae</taxon>
        <taxon>Castillejinae</taxon>
        <taxon>Castilleja</taxon>
    </lineage>
</organism>
<dbReference type="SUPFAM" id="SSF52087">
    <property type="entry name" value="CRAL/TRIO domain"/>
    <property type="match status" value="1"/>
</dbReference>
<evidence type="ECO:0000313" key="4">
    <source>
        <dbReference type="Proteomes" id="UP001632038"/>
    </source>
</evidence>
<dbReference type="Proteomes" id="UP001632038">
    <property type="component" value="Unassembled WGS sequence"/>
</dbReference>
<dbReference type="SUPFAM" id="SSF46938">
    <property type="entry name" value="CRAL/TRIO N-terminal domain"/>
    <property type="match status" value="1"/>
</dbReference>
<sequence length="264" mass="31042">MESRMKEEEEMFYSPEAESMKATDEENEVMICNNEQKKKIDQLRTIVEKQDPACKEEDDFTLERFLVARDLDVEKASAMFMKYVKWRRMFVPNGLVQKSEITKQIAHNKVFMQGSDKNGRPIAVIFGSRHVASKDNIDELKRFAVFVFDKLSSRTPHGQGKFTFIADLQGYGYSNNDVRGFIQILSILQNYYPERLGKLFFIHVPYIFMTAWKIMYPFIDKNTRKKMVFVENKRIKDTLLEEIDERQLPEMYGGKLQLIPIQDA</sequence>
<comment type="caution">
    <text evidence="3">The sequence shown here is derived from an EMBL/GenBank/DDBJ whole genome shotgun (WGS) entry which is preliminary data.</text>
</comment>
<accession>A0ABD3EKZ3</accession>
<dbReference type="SMART" id="SM00516">
    <property type="entry name" value="SEC14"/>
    <property type="match status" value="1"/>
</dbReference>
<dbReference type="PANTHER" id="PTHR46277">
    <property type="entry name" value="OS03G0850700 PROTEIN"/>
    <property type="match status" value="1"/>
</dbReference>
<dbReference type="AlphaFoldDB" id="A0ABD3EKZ3"/>
<proteinExistence type="predicted"/>
<reference evidence="4" key="1">
    <citation type="journal article" date="2024" name="IScience">
        <title>Strigolactones Initiate the Formation of Haustorium-like Structures in Castilleja.</title>
        <authorList>
            <person name="Buerger M."/>
            <person name="Peterson D."/>
            <person name="Chory J."/>
        </authorList>
    </citation>
    <scope>NUCLEOTIDE SEQUENCE [LARGE SCALE GENOMIC DNA]</scope>
</reference>
<evidence type="ECO:0000259" key="2">
    <source>
        <dbReference type="PROSITE" id="PS50191"/>
    </source>
</evidence>
<protein>
    <recommendedName>
        <fullName evidence="2">CRAL-TRIO domain-containing protein</fullName>
    </recommendedName>
</protein>
<feature type="domain" description="CRAL-TRIO" evidence="2">
    <location>
        <begin position="98"/>
        <end position="260"/>
    </location>
</feature>
<dbReference type="EMBL" id="JAVIJP010000002">
    <property type="protein sequence ID" value="KAL3655103.1"/>
    <property type="molecule type" value="Genomic_DNA"/>
</dbReference>
<evidence type="ECO:0000313" key="3">
    <source>
        <dbReference type="EMBL" id="KAL3655103.1"/>
    </source>
</evidence>
<keyword evidence="4" id="KW-1185">Reference proteome</keyword>
<name>A0ABD3EKZ3_9LAMI</name>
<dbReference type="Gene3D" id="1.10.8.20">
    <property type="entry name" value="N-terminal domain of phosphatidylinositol transfer protein sec14p"/>
    <property type="match status" value="1"/>
</dbReference>